<comment type="caution">
    <text evidence="3">The sequence shown here is derived from an EMBL/GenBank/DDBJ whole genome shotgun (WGS) entry which is preliminary data.</text>
</comment>
<keyword evidence="1" id="KW-0472">Membrane</keyword>
<keyword evidence="1" id="KW-0812">Transmembrane</keyword>
<protein>
    <submittedName>
        <fullName evidence="3">Uncharacterized protein</fullName>
    </submittedName>
</protein>
<dbReference type="AlphaFoldDB" id="A0AAU9X9V0"/>
<feature type="non-terminal residue" evidence="3">
    <location>
        <position position="1"/>
    </location>
</feature>
<accession>A0AAU9X9V0</accession>
<reference evidence="3 4" key="1">
    <citation type="submission" date="2022-05" db="EMBL/GenBank/DDBJ databases">
        <authorList>
            <consortium name="Genoscope - CEA"/>
            <person name="William W."/>
        </authorList>
    </citation>
    <scope>NUCLEOTIDE SEQUENCE [LARGE SCALE GENOMIC DNA]</scope>
</reference>
<keyword evidence="2" id="KW-0732">Signal</keyword>
<dbReference type="EMBL" id="CALNXJ010000034">
    <property type="protein sequence ID" value="CAH3140336.1"/>
    <property type="molecule type" value="Genomic_DNA"/>
</dbReference>
<proteinExistence type="predicted"/>
<feature type="transmembrane region" description="Helical" evidence="1">
    <location>
        <begin position="104"/>
        <end position="124"/>
    </location>
</feature>
<name>A0AAU9X9V0_9CNID</name>
<dbReference type="Proteomes" id="UP001159428">
    <property type="component" value="Unassembled WGS sequence"/>
</dbReference>
<dbReference type="SUPFAM" id="SSF57302">
    <property type="entry name" value="Snake toxin-like"/>
    <property type="match status" value="1"/>
</dbReference>
<feature type="signal peptide" evidence="2">
    <location>
        <begin position="1"/>
        <end position="18"/>
    </location>
</feature>
<evidence type="ECO:0000313" key="4">
    <source>
        <dbReference type="Proteomes" id="UP001159428"/>
    </source>
</evidence>
<feature type="chain" id="PRO_5043695501" evidence="2">
    <location>
        <begin position="19"/>
        <end position="126"/>
    </location>
</feature>
<evidence type="ECO:0000313" key="3">
    <source>
        <dbReference type="EMBL" id="CAH3140336.1"/>
    </source>
</evidence>
<evidence type="ECO:0000256" key="1">
    <source>
        <dbReference type="SAM" id="Phobius"/>
    </source>
</evidence>
<organism evidence="3 4">
    <name type="scientific">Pocillopora meandrina</name>
    <dbReference type="NCBI Taxonomy" id="46732"/>
    <lineage>
        <taxon>Eukaryota</taxon>
        <taxon>Metazoa</taxon>
        <taxon>Cnidaria</taxon>
        <taxon>Anthozoa</taxon>
        <taxon>Hexacorallia</taxon>
        <taxon>Scleractinia</taxon>
        <taxon>Astrocoeniina</taxon>
        <taxon>Pocilloporidae</taxon>
        <taxon>Pocillopora</taxon>
    </lineage>
</organism>
<keyword evidence="4" id="KW-1185">Reference proteome</keyword>
<dbReference type="InterPro" id="IPR045860">
    <property type="entry name" value="Snake_toxin-like_sf"/>
</dbReference>
<keyword evidence="1" id="KW-1133">Transmembrane helix</keyword>
<gene>
    <name evidence="3" type="ORF">PMEA_00019314</name>
</gene>
<sequence>FLNLIFLVSSLECNACRSSTSWEDCKVSQEKCLPQQNQCIKVYFKYGGSEIFSKGCARELSCGSSENPTCGETPGSDFTCDITCCNDKYPIHTSKTYNCNAGSALSFSSFLFLACASASLMFYVKF</sequence>
<evidence type="ECO:0000256" key="2">
    <source>
        <dbReference type="SAM" id="SignalP"/>
    </source>
</evidence>